<evidence type="ECO:0008006" key="3">
    <source>
        <dbReference type="Google" id="ProtNLM"/>
    </source>
</evidence>
<dbReference type="GO" id="GO:0001522">
    <property type="term" value="P:pseudouridine synthesis"/>
    <property type="evidence" value="ECO:0007669"/>
    <property type="project" value="InterPro"/>
</dbReference>
<evidence type="ECO:0000313" key="2">
    <source>
        <dbReference type="Proteomes" id="UP000054560"/>
    </source>
</evidence>
<protein>
    <recommendedName>
        <fullName evidence="3">tRNA pseudouridine synthase B</fullName>
    </recommendedName>
</protein>
<reference evidence="1 2" key="1">
    <citation type="submission" date="2011-02" db="EMBL/GenBank/DDBJ databases">
        <title>The Genome Sequence of Sphaeroforma arctica JP610.</title>
        <authorList>
            <consortium name="The Broad Institute Genome Sequencing Platform"/>
            <person name="Russ C."/>
            <person name="Cuomo C."/>
            <person name="Young S.K."/>
            <person name="Zeng Q."/>
            <person name="Gargeya S."/>
            <person name="Alvarado L."/>
            <person name="Berlin A."/>
            <person name="Chapman S.B."/>
            <person name="Chen Z."/>
            <person name="Freedman E."/>
            <person name="Gellesch M."/>
            <person name="Goldberg J."/>
            <person name="Griggs A."/>
            <person name="Gujja S."/>
            <person name="Heilman E."/>
            <person name="Heiman D."/>
            <person name="Howarth C."/>
            <person name="Mehta T."/>
            <person name="Neiman D."/>
            <person name="Pearson M."/>
            <person name="Roberts A."/>
            <person name="Saif S."/>
            <person name="Shea T."/>
            <person name="Shenoy N."/>
            <person name="Sisk P."/>
            <person name="Stolte C."/>
            <person name="Sykes S."/>
            <person name="White J."/>
            <person name="Yandava C."/>
            <person name="Burger G."/>
            <person name="Gray M.W."/>
            <person name="Holland P.W.H."/>
            <person name="King N."/>
            <person name="Lang F.B.F."/>
            <person name="Roger A.J."/>
            <person name="Ruiz-Trillo I."/>
            <person name="Haas B."/>
            <person name="Nusbaum C."/>
            <person name="Birren B."/>
        </authorList>
    </citation>
    <scope>NUCLEOTIDE SEQUENCE [LARGE SCALE GENOMIC DNA]</scope>
    <source>
        <strain evidence="1 2">JP610</strain>
    </source>
</reference>
<accession>A0A0L0FFJ7</accession>
<dbReference type="SUPFAM" id="SSF55120">
    <property type="entry name" value="Pseudouridine synthase"/>
    <property type="match status" value="1"/>
</dbReference>
<dbReference type="InterPro" id="IPR020103">
    <property type="entry name" value="PsdUridine_synth_cat_dom_sf"/>
</dbReference>
<evidence type="ECO:0000313" key="1">
    <source>
        <dbReference type="EMBL" id="KNC75241.1"/>
    </source>
</evidence>
<dbReference type="RefSeq" id="XP_014149143.1">
    <property type="nucleotide sequence ID" value="XM_014293668.1"/>
</dbReference>
<dbReference type="GeneID" id="25912733"/>
<dbReference type="OrthoDB" id="9995526at2759"/>
<name>A0A0L0FFJ7_9EUKA</name>
<sequence length="97" mass="10279">MARVYSGVIAVYKPRGMGSAAVTNTIKKLLKSKAPLVTACLMYTPALSTTEFSGPGQWNKKIKVGHGGTLDREAQGVMAVGSQPVIHIGRSLTVQHN</sequence>
<dbReference type="Gene3D" id="3.30.2350.10">
    <property type="entry name" value="Pseudouridine synthase"/>
    <property type="match status" value="1"/>
</dbReference>
<keyword evidence="2" id="KW-1185">Reference proteome</keyword>
<organism evidence="1 2">
    <name type="scientific">Sphaeroforma arctica JP610</name>
    <dbReference type="NCBI Taxonomy" id="667725"/>
    <lineage>
        <taxon>Eukaryota</taxon>
        <taxon>Ichthyosporea</taxon>
        <taxon>Ichthyophonida</taxon>
        <taxon>Sphaeroforma</taxon>
    </lineage>
</organism>
<dbReference type="Proteomes" id="UP000054560">
    <property type="component" value="Unassembled WGS sequence"/>
</dbReference>
<gene>
    <name evidence="1" type="ORF">SARC_12229</name>
</gene>
<dbReference type="GO" id="GO:0003723">
    <property type="term" value="F:RNA binding"/>
    <property type="evidence" value="ECO:0007669"/>
    <property type="project" value="InterPro"/>
</dbReference>
<dbReference type="GO" id="GO:0009982">
    <property type="term" value="F:pseudouridine synthase activity"/>
    <property type="evidence" value="ECO:0007669"/>
    <property type="project" value="InterPro"/>
</dbReference>
<dbReference type="AlphaFoldDB" id="A0A0L0FFJ7"/>
<proteinExistence type="predicted"/>
<dbReference type="EMBL" id="KQ243756">
    <property type="protein sequence ID" value="KNC75241.1"/>
    <property type="molecule type" value="Genomic_DNA"/>
</dbReference>